<dbReference type="InterPro" id="IPR013061">
    <property type="entry name" value="Trp/try_permease_CS"/>
</dbReference>
<dbReference type="GO" id="GO:0015173">
    <property type="term" value="F:aromatic amino acid transmembrane transporter activity"/>
    <property type="evidence" value="ECO:0007669"/>
    <property type="project" value="UniProtKB-UniRule"/>
</dbReference>
<feature type="transmembrane region" description="Helical" evidence="10">
    <location>
        <begin position="391"/>
        <end position="414"/>
    </location>
</feature>
<feature type="transmembrane region" description="Helical" evidence="10">
    <location>
        <begin position="356"/>
        <end position="379"/>
    </location>
</feature>
<evidence type="ECO:0000256" key="8">
    <source>
        <dbReference type="ARBA" id="ARBA00022989"/>
    </source>
</evidence>
<sequence>MATRAVKENTVEKSGTEKRLPSLFGGSMIIAGTIIGAGMFSLPVVMSGAWFFWSFAVLVFTWFCMYHSGLMILEANLNYQAGASFDTLTKDLLGKGWNAINGISIAFVLYILTYAYISASGSIIHHTLAEMSIDFSARVGGCLFALFVAFTVWLSTAAVSRMTAFFLAAKVLTFFMTFGSLLWNVKPVVLLNVAEEAPSYLPYVLMTLPFCLASFGFHGNVPSLVKHYGHQPQVIKRCLFIGSALALVMYAIWLIGTMGNIARPDFIGIAERGGNIDVLVQTLGGVLNSPYLDVLLTVFSNFAVACSFLGVTLGLFDYLADLLKFDDSRIGRAKTALVTFLPPIIGGLFYPNGFIYAIGFAGLAATVWAVITPALLALASRRRFGSPMFRVRGGNAMVALVLLFGVGTALIHILSSLDLLPVYR</sequence>
<dbReference type="EMBL" id="JQHL01000003">
    <property type="protein sequence ID" value="KFX20469.1"/>
    <property type="molecule type" value="Genomic_DNA"/>
</dbReference>
<dbReference type="PRINTS" id="PR00166">
    <property type="entry name" value="AROAAPRMEASE"/>
</dbReference>
<dbReference type="EMBL" id="JQHM01000002">
    <property type="protein sequence ID" value="KFX05964.1"/>
    <property type="molecule type" value="Genomic_DNA"/>
</dbReference>
<keyword evidence="3 10" id="KW-0813">Transport</keyword>
<dbReference type="STRING" id="55207.KP22_08890"/>
<keyword evidence="9 10" id="KW-0472">Membrane</keyword>
<comment type="caution">
    <text evidence="11">The sequence shown here is derived from an EMBL/GenBank/DDBJ whole genome shotgun (WGS) entry which is preliminary data.</text>
</comment>
<keyword evidence="6 10" id="KW-0812">Transmembrane</keyword>
<evidence type="ECO:0000256" key="7">
    <source>
        <dbReference type="ARBA" id="ARBA00022970"/>
    </source>
</evidence>
<dbReference type="PANTHER" id="PTHR46997:SF1">
    <property type="entry name" value="LOW AFFINITY TRYPTOPHAN PERMEASE-RELATED"/>
    <property type="match status" value="1"/>
</dbReference>
<feature type="transmembrane region" description="Helical" evidence="10">
    <location>
        <begin position="96"/>
        <end position="117"/>
    </location>
</feature>
<protein>
    <recommendedName>
        <fullName evidence="10">Aromatic amino acid permease</fullName>
    </recommendedName>
</protein>
<dbReference type="GO" id="GO:0005886">
    <property type="term" value="C:plasma membrane"/>
    <property type="evidence" value="ECO:0007669"/>
    <property type="project" value="UniProtKB-SubCell"/>
</dbReference>
<dbReference type="AlphaFoldDB" id="A0A093RZI8"/>
<evidence type="ECO:0000313" key="12">
    <source>
        <dbReference type="EMBL" id="KFX20469.1"/>
    </source>
</evidence>
<dbReference type="NCBIfam" id="TIGR00837">
    <property type="entry name" value="araaP"/>
    <property type="match status" value="1"/>
</dbReference>
<gene>
    <name evidence="12" type="ORF">JV35_10230</name>
    <name evidence="11" type="ORF">KP22_08890</name>
</gene>
<feature type="transmembrane region" description="Helical" evidence="10">
    <location>
        <begin position="137"/>
        <end position="157"/>
    </location>
</feature>
<proteinExistence type="inferred from homology"/>
<evidence type="ECO:0000256" key="6">
    <source>
        <dbReference type="ARBA" id="ARBA00022692"/>
    </source>
</evidence>
<feature type="transmembrane region" description="Helical" evidence="10">
    <location>
        <begin position="294"/>
        <end position="319"/>
    </location>
</feature>
<comment type="subcellular location">
    <subcellularLocation>
        <location evidence="1 10">Cell inner membrane</location>
        <topology evidence="1 10">Multi-pass membrane protein</topology>
    </subcellularLocation>
</comment>
<keyword evidence="7 10" id="KW-0029">Amino-acid transport</keyword>
<organism evidence="11 14">
    <name type="scientific">Pectobacterium betavasculorum</name>
    <dbReference type="NCBI Taxonomy" id="55207"/>
    <lineage>
        <taxon>Bacteria</taxon>
        <taxon>Pseudomonadati</taxon>
        <taxon>Pseudomonadota</taxon>
        <taxon>Gammaproteobacteria</taxon>
        <taxon>Enterobacterales</taxon>
        <taxon>Pectobacteriaceae</taxon>
        <taxon>Pectobacterium</taxon>
    </lineage>
</organism>
<keyword evidence="5 10" id="KW-0997">Cell inner membrane</keyword>
<evidence type="ECO:0000256" key="2">
    <source>
        <dbReference type="ARBA" id="ARBA00005452"/>
    </source>
</evidence>
<comment type="similarity">
    <text evidence="2 10">Belongs to the amino acid/polyamine transporter 2 family. Mtr/TnaB/TyrP permease subfamily.</text>
</comment>
<evidence type="ECO:0000256" key="4">
    <source>
        <dbReference type="ARBA" id="ARBA00022475"/>
    </source>
</evidence>
<accession>A0A093RZI8</accession>
<evidence type="ECO:0000256" key="5">
    <source>
        <dbReference type="ARBA" id="ARBA00022519"/>
    </source>
</evidence>
<dbReference type="NCBIfam" id="NF007789">
    <property type="entry name" value="PRK10483.1"/>
    <property type="match status" value="1"/>
</dbReference>
<feature type="transmembrane region" description="Helical" evidence="10">
    <location>
        <begin position="20"/>
        <end position="44"/>
    </location>
</feature>
<evidence type="ECO:0000256" key="10">
    <source>
        <dbReference type="RuleBase" id="RU367149"/>
    </source>
</evidence>
<feature type="transmembrane region" description="Helical" evidence="10">
    <location>
        <begin position="238"/>
        <end position="256"/>
    </location>
</feature>
<comment type="function">
    <text evidence="10">Involved in transporting aromatic amino acids across the cytoplasmic membrane.</text>
</comment>
<dbReference type="RefSeq" id="WP_039303673.1">
    <property type="nucleotide sequence ID" value="NZ_JAODTE010000006.1"/>
</dbReference>
<dbReference type="InterPro" id="IPR018227">
    <property type="entry name" value="Amino_acid_transport_2"/>
</dbReference>
<keyword evidence="13" id="KW-1185">Reference proteome</keyword>
<dbReference type="Proteomes" id="UP000032869">
    <property type="component" value="Unassembled WGS sequence"/>
</dbReference>
<evidence type="ECO:0000313" key="14">
    <source>
        <dbReference type="Proteomes" id="UP000032874"/>
    </source>
</evidence>
<dbReference type="FunFam" id="1.20.1740.10:FF:000019">
    <property type="entry name" value="Tryptophan permease TnaB"/>
    <property type="match status" value="1"/>
</dbReference>
<name>A0A093RZI8_9GAMM</name>
<keyword evidence="4 10" id="KW-1003">Cell membrane</keyword>
<feature type="transmembrane region" description="Helical" evidence="10">
    <location>
        <begin position="200"/>
        <end position="217"/>
    </location>
</feature>
<evidence type="ECO:0000313" key="13">
    <source>
        <dbReference type="Proteomes" id="UP000032869"/>
    </source>
</evidence>
<feature type="transmembrane region" description="Helical" evidence="10">
    <location>
        <begin position="50"/>
        <end position="75"/>
    </location>
</feature>
<evidence type="ECO:0000256" key="9">
    <source>
        <dbReference type="ARBA" id="ARBA00023136"/>
    </source>
</evidence>
<reference evidence="13 14" key="1">
    <citation type="submission" date="2014-08" db="EMBL/GenBank/DDBJ databases">
        <title>Genome sequences of NCPPB Pectobacterium isolates.</title>
        <authorList>
            <person name="Glover R.H."/>
            <person name="Sapp M."/>
            <person name="Elphinstone J."/>
        </authorList>
    </citation>
    <scope>NUCLEOTIDE SEQUENCE [LARGE SCALE GENOMIC DNA]</scope>
    <source>
        <strain evidence="12 13">NCPPB 2793</strain>
        <strain evidence="11 14">NCPPB 2795</strain>
    </source>
</reference>
<evidence type="ECO:0000256" key="3">
    <source>
        <dbReference type="ARBA" id="ARBA00022448"/>
    </source>
</evidence>
<dbReference type="Gene3D" id="1.20.1740.10">
    <property type="entry name" value="Amino acid/polyamine transporter I"/>
    <property type="match status" value="1"/>
</dbReference>
<dbReference type="eggNOG" id="COG0814">
    <property type="taxonomic scope" value="Bacteria"/>
</dbReference>
<evidence type="ECO:0000313" key="11">
    <source>
        <dbReference type="EMBL" id="KFX05964.1"/>
    </source>
</evidence>
<dbReference type="Pfam" id="PF03222">
    <property type="entry name" value="Trp_Tyr_perm"/>
    <property type="match status" value="1"/>
</dbReference>
<feature type="transmembrane region" description="Helical" evidence="10">
    <location>
        <begin position="331"/>
        <end position="350"/>
    </location>
</feature>
<dbReference type="Proteomes" id="UP000032874">
    <property type="component" value="Unassembled WGS sequence"/>
</dbReference>
<dbReference type="GO" id="GO:0003333">
    <property type="term" value="P:amino acid transmembrane transport"/>
    <property type="evidence" value="ECO:0007669"/>
    <property type="project" value="InterPro"/>
</dbReference>
<dbReference type="OrthoDB" id="18749at2"/>
<dbReference type="PROSITE" id="PS00594">
    <property type="entry name" value="AROMATIC_AA_PERMEASE_1"/>
    <property type="match status" value="1"/>
</dbReference>
<dbReference type="InterPro" id="IPR013059">
    <property type="entry name" value="Trp_tyr_transpt"/>
</dbReference>
<dbReference type="PANTHER" id="PTHR46997">
    <property type="entry name" value="LOW AFFINITY TRYPTOPHAN PERMEASE-RELATED"/>
    <property type="match status" value="1"/>
</dbReference>
<evidence type="ECO:0000256" key="1">
    <source>
        <dbReference type="ARBA" id="ARBA00004429"/>
    </source>
</evidence>
<keyword evidence="8 10" id="KW-1133">Transmembrane helix</keyword>
<feature type="transmembrane region" description="Helical" evidence="10">
    <location>
        <begin position="164"/>
        <end position="185"/>
    </location>
</feature>